<organism evidence="1 2">
    <name type="scientific">Linderina macrospora</name>
    <dbReference type="NCBI Taxonomy" id="4868"/>
    <lineage>
        <taxon>Eukaryota</taxon>
        <taxon>Fungi</taxon>
        <taxon>Fungi incertae sedis</taxon>
        <taxon>Zoopagomycota</taxon>
        <taxon>Kickxellomycotina</taxon>
        <taxon>Kickxellomycetes</taxon>
        <taxon>Kickxellales</taxon>
        <taxon>Kickxellaceae</taxon>
        <taxon>Linderina</taxon>
    </lineage>
</organism>
<gene>
    <name evidence="1" type="primary">FAP1</name>
    <name evidence="1" type="ORF">FBU59_002701</name>
</gene>
<keyword evidence="2" id="KW-1185">Reference proteome</keyword>
<evidence type="ECO:0000313" key="2">
    <source>
        <dbReference type="Proteomes" id="UP001150603"/>
    </source>
</evidence>
<dbReference type="Proteomes" id="UP001150603">
    <property type="component" value="Unassembled WGS sequence"/>
</dbReference>
<accession>A0ACC1JAJ2</accession>
<dbReference type="EMBL" id="JANBPW010001541">
    <property type="protein sequence ID" value="KAJ1944092.1"/>
    <property type="molecule type" value="Genomic_DNA"/>
</dbReference>
<comment type="caution">
    <text evidence="1">The sequence shown here is derived from an EMBL/GenBank/DDBJ whole genome shotgun (WGS) entry which is preliminary data.</text>
</comment>
<evidence type="ECO:0000313" key="1">
    <source>
        <dbReference type="EMBL" id="KAJ1944092.1"/>
    </source>
</evidence>
<name>A0ACC1JAJ2_9FUNG</name>
<proteinExistence type="predicted"/>
<reference evidence="1" key="1">
    <citation type="submission" date="2022-07" db="EMBL/GenBank/DDBJ databases">
        <title>Phylogenomic reconstructions and comparative analyses of Kickxellomycotina fungi.</title>
        <authorList>
            <person name="Reynolds N.K."/>
            <person name="Stajich J.E."/>
            <person name="Barry K."/>
            <person name="Grigoriev I.V."/>
            <person name="Crous P."/>
            <person name="Smith M.E."/>
        </authorList>
    </citation>
    <scope>NUCLEOTIDE SEQUENCE</scope>
    <source>
        <strain evidence="1">NRRL 5244</strain>
    </source>
</reference>
<feature type="non-terminal residue" evidence="1">
    <location>
        <position position="691"/>
    </location>
</feature>
<sequence>MADEDLGSSLARQLTNGSYECMICCDKVRARHAIWQCDHCWAIFHVGCVKKWAKSCTGSDVGDGSARWRCPGCQYTRAAAPSHYVCFCGASRDPEPARGCVPHSCGRVCGKSRGRRCPHPCPLTCHPGPCPPCTAMAPEQSCFCGRLVYQPKCGSDYDPDKNIKSCGHICDETLGCGKHKCDKPCHPGLCPPCPRDEFQMCYCGRHTRTAKCGAGRAQPTFVNSSDGDEPQTGFYSCGDVCDELLGCGVHKCGRPCHPHADPAAGHGHGACALDPAVANTCHCGAALASELGQERLRCSDPVPSCGERCGHKLPGCGHTCNEVCHAGPCPPCTVRVKTPCRCRSKTFQTECFKARPGSGSQPTCQRVCGKLRVCGRHRCNAKCCASDHVDIDGAVIPSEDLAPGATDAHQCPLVCGRLLRCKIHACSQPCHRGPCPPCLEASFDELACACGRTRLYPPIACGTVLPPCHHPCTRVRACGHVSLMAHECHGDDVACPPCPVLVASQCMCGAREMKNIPCHRSAAASCGAICNRLLPCGGHRCQRSCHRPDEPCLRGGQACRQACGKPRKTCGHSCALACHSPAMCDESLPCEASVLVTCQCGRKSLKELCGSTAANGRSGARRIPCDDVCRIAMRNRRLALALDLPDKAQAPLAGLVKSTYADDLLQFARSNLAWVREIEAQIGEFVASRRP</sequence>
<protein>
    <submittedName>
        <fullName evidence="1">FKBP12-associated protein</fullName>
    </submittedName>
</protein>